<name>A0A1B6K2X6_9HEMI</name>
<dbReference type="GO" id="GO:0004861">
    <property type="term" value="F:cyclin-dependent protein serine/threonine kinase inhibitor activity"/>
    <property type="evidence" value="ECO:0007669"/>
    <property type="project" value="InterPro"/>
</dbReference>
<dbReference type="InterPro" id="IPR003175">
    <property type="entry name" value="CDI_dom"/>
</dbReference>
<dbReference type="AlphaFoldDB" id="A0A1B6K2X6"/>
<sequence length="118" mass="14093">MLDRERASPLAAYNVIKLLTRGLLLSQVTGRMFERAPRKLLRKKMQDQAEHNRQQQRQPQQQDRKQVCRRLFAEEPWNLSTDGEQDNIINKTYEEINRDLDAACEKYNFDFRAEEPLE</sequence>
<evidence type="ECO:0000256" key="3">
    <source>
        <dbReference type="SAM" id="MobiDB-lite"/>
    </source>
</evidence>
<evidence type="ECO:0000256" key="1">
    <source>
        <dbReference type="ARBA" id="ARBA00006726"/>
    </source>
</evidence>
<dbReference type="GO" id="GO:0005634">
    <property type="term" value="C:nucleus"/>
    <property type="evidence" value="ECO:0007669"/>
    <property type="project" value="InterPro"/>
</dbReference>
<reference evidence="5" key="1">
    <citation type="submission" date="2015-11" db="EMBL/GenBank/DDBJ databases">
        <title>De novo transcriptome assembly of four potential Pierce s Disease insect vectors from Arizona vineyards.</title>
        <authorList>
            <person name="Tassone E.E."/>
        </authorList>
    </citation>
    <scope>NUCLEOTIDE SEQUENCE</scope>
</reference>
<protein>
    <recommendedName>
        <fullName evidence="4">Cyclin-dependent kinase inhibitor domain-containing protein</fullName>
    </recommendedName>
</protein>
<evidence type="ECO:0000259" key="4">
    <source>
        <dbReference type="Pfam" id="PF02234"/>
    </source>
</evidence>
<dbReference type="EMBL" id="GECU01002203">
    <property type="protein sequence ID" value="JAT05504.1"/>
    <property type="molecule type" value="Transcribed_RNA"/>
</dbReference>
<dbReference type="GO" id="GO:0051726">
    <property type="term" value="P:regulation of cell cycle"/>
    <property type="evidence" value="ECO:0007669"/>
    <property type="project" value="InterPro"/>
</dbReference>
<evidence type="ECO:0000256" key="2">
    <source>
        <dbReference type="ARBA" id="ARBA00023013"/>
    </source>
</evidence>
<dbReference type="Pfam" id="PF02234">
    <property type="entry name" value="CDI"/>
    <property type="match status" value="1"/>
</dbReference>
<feature type="non-terminal residue" evidence="5">
    <location>
        <position position="118"/>
    </location>
</feature>
<accession>A0A1B6K2X6</accession>
<proteinExistence type="inferred from homology"/>
<feature type="compositionally biased region" description="Basic and acidic residues" evidence="3">
    <location>
        <begin position="44"/>
        <end position="53"/>
    </location>
</feature>
<dbReference type="InterPro" id="IPR044898">
    <property type="entry name" value="CDI_dom_sf"/>
</dbReference>
<organism evidence="5">
    <name type="scientific">Homalodisca liturata</name>
    <dbReference type="NCBI Taxonomy" id="320908"/>
    <lineage>
        <taxon>Eukaryota</taxon>
        <taxon>Metazoa</taxon>
        <taxon>Ecdysozoa</taxon>
        <taxon>Arthropoda</taxon>
        <taxon>Hexapoda</taxon>
        <taxon>Insecta</taxon>
        <taxon>Pterygota</taxon>
        <taxon>Neoptera</taxon>
        <taxon>Paraneoptera</taxon>
        <taxon>Hemiptera</taxon>
        <taxon>Auchenorrhyncha</taxon>
        <taxon>Membracoidea</taxon>
        <taxon>Cicadellidae</taxon>
        <taxon>Cicadellinae</taxon>
        <taxon>Proconiini</taxon>
        <taxon>Homalodisca</taxon>
    </lineage>
</organism>
<evidence type="ECO:0000313" key="5">
    <source>
        <dbReference type="EMBL" id="JAT05504.1"/>
    </source>
</evidence>
<comment type="similarity">
    <text evidence="1">Belongs to the CDI family.</text>
</comment>
<gene>
    <name evidence="5" type="ORF">g.41837</name>
</gene>
<keyword evidence="2" id="KW-0649">Protein kinase inhibitor</keyword>
<feature type="region of interest" description="Disordered" evidence="3">
    <location>
        <begin position="43"/>
        <end position="66"/>
    </location>
</feature>
<feature type="domain" description="Cyclin-dependent kinase inhibitor" evidence="4">
    <location>
        <begin position="94"/>
        <end position="118"/>
    </location>
</feature>
<dbReference type="Gene3D" id="4.10.365.10">
    <property type="entry name" value="p27"/>
    <property type="match status" value="1"/>
</dbReference>